<gene>
    <name evidence="2" type="ORF">ATE37_09830</name>
</gene>
<dbReference type="InterPro" id="IPR003615">
    <property type="entry name" value="HNH_nuc"/>
</dbReference>
<dbReference type="EMBL" id="LNVH01000005">
    <property type="protein sequence ID" value="ORJ31968.1"/>
    <property type="molecule type" value="Genomic_DNA"/>
</dbReference>
<feature type="domain" description="HNH nuclease" evidence="1">
    <location>
        <begin position="235"/>
        <end position="272"/>
    </location>
</feature>
<dbReference type="Gene3D" id="1.10.30.50">
    <property type="match status" value="1"/>
</dbReference>
<accession>A0A1X0WYW4</accession>
<comment type="caution">
    <text evidence="2">The sequence shown here is derived from an EMBL/GenBank/DDBJ whole genome shotgun (WGS) entry which is preliminary data.</text>
</comment>
<dbReference type="Pfam" id="PF13395">
    <property type="entry name" value="HNH_4"/>
    <property type="match status" value="1"/>
</dbReference>
<organism evidence="2 3">
    <name type="scientific">Streptococcus oralis subsp. tigurinus</name>
    <dbReference type="NCBI Taxonomy" id="1077464"/>
    <lineage>
        <taxon>Bacteria</taxon>
        <taxon>Bacillati</taxon>
        <taxon>Bacillota</taxon>
        <taxon>Bacilli</taxon>
        <taxon>Lactobacillales</taxon>
        <taxon>Streptococcaceae</taxon>
        <taxon>Streptococcus</taxon>
    </lineage>
</organism>
<protein>
    <recommendedName>
        <fullName evidence="1">HNH nuclease domain-containing protein</fullName>
    </recommendedName>
</protein>
<evidence type="ECO:0000313" key="2">
    <source>
        <dbReference type="EMBL" id="ORJ31968.1"/>
    </source>
</evidence>
<evidence type="ECO:0000313" key="3">
    <source>
        <dbReference type="Proteomes" id="UP000192532"/>
    </source>
</evidence>
<name>A0A1X0WYW4_STROR</name>
<dbReference type="CDD" id="cd00085">
    <property type="entry name" value="HNHc"/>
    <property type="match status" value="1"/>
</dbReference>
<proteinExistence type="predicted"/>
<sequence length="440" mass="51577">MLKIFREDVDLESLNSLLSEVKKDVLESFKDLDSVKEFFEICFVSNASTLEEEVSKLIGETINYSEFVFNQITPIIEKFESYHRLAHYLDWLSHLATVDETKTIEREKFNEAQHFFLEFREFCQDNVIYSQLTQCDFLETLDFEIENDSLLENKSRFKQAEKVELFEKIKSIRNKINPLQVACEQLNEIFSYTKNISPRRGAFAANFRLITCPYCNINNLDIMHADTSGDEKNISAMCQLDHVLPQAHFPLFESSFWNLVPVCSTCNNKKGENEIHFNSWFISISREIVTIDLKYDVRDEVREMLIPSFRDLRNEEITFNTRYKQITDDISILKLKQLYNNRYKSQGELGELGIDMKQAFLGLKNFRKARVEDLAALLDITDSDCLEDLFSYYFKVSFADYETNHYSRVLYGKIISEFIREKGIDEVIGNLKHIQNHGVS</sequence>
<dbReference type="AlphaFoldDB" id="A0A1X0WYW4"/>
<evidence type="ECO:0000259" key="1">
    <source>
        <dbReference type="Pfam" id="PF13395"/>
    </source>
</evidence>
<reference evidence="2 3" key="1">
    <citation type="journal article" date="2016" name="PLoS ONE">
        <title>Comparative Genomics Analysis of Streptococcus tigurinus Strains Identifies Genetic Elements Specifically and Uniquely Present in Highly Virulent Strains.</title>
        <authorList>
            <person name="Diene S.M."/>
            <person name="Francois P."/>
            <person name="Zbinden A."/>
            <person name="Entenza J.M."/>
            <person name="Resch G."/>
        </authorList>
    </citation>
    <scope>NUCLEOTIDE SEQUENCE [LARGE SCALE GENOMIC DNA]</scope>
    <source>
        <strain evidence="2 3">859</strain>
    </source>
</reference>
<dbReference type="Proteomes" id="UP000192532">
    <property type="component" value="Unassembled WGS sequence"/>
</dbReference>
<dbReference type="RefSeq" id="WP_084868560.1">
    <property type="nucleotide sequence ID" value="NZ_LNVH01000005.1"/>
</dbReference>